<dbReference type="PANTHER" id="PTHR42852:SF6">
    <property type="entry name" value="THIOL:DISULFIDE INTERCHANGE PROTEIN DSBE"/>
    <property type="match status" value="1"/>
</dbReference>
<dbReference type="InterPro" id="IPR036249">
    <property type="entry name" value="Thioredoxin-like_sf"/>
</dbReference>
<dbReference type="Proteomes" id="UP000290204">
    <property type="component" value="Unassembled WGS sequence"/>
</dbReference>
<dbReference type="EMBL" id="SDHW01000002">
    <property type="protein sequence ID" value="RXK60858.1"/>
    <property type="molecule type" value="Genomic_DNA"/>
</dbReference>
<dbReference type="InterPro" id="IPR017937">
    <property type="entry name" value="Thioredoxin_CS"/>
</dbReference>
<feature type="domain" description="Thioredoxin" evidence="5">
    <location>
        <begin position="183"/>
        <end position="361"/>
    </location>
</feature>
<evidence type="ECO:0000313" key="6">
    <source>
        <dbReference type="EMBL" id="RXK60858.1"/>
    </source>
</evidence>
<dbReference type="CDD" id="cd02966">
    <property type="entry name" value="TlpA_like_family"/>
    <property type="match status" value="1"/>
</dbReference>
<comment type="subcellular location">
    <subcellularLocation>
        <location evidence="1">Cell envelope</location>
    </subcellularLocation>
</comment>
<keyword evidence="2" id="KW-0201">Cytochrome c-type biogenesis</keyword>
<evidence type="ECO:0000256" key="1">
    <source>
        <dbReference type="ARBA" id="ARBA00004196"/>
    </source>
</evidence>
<dbReference type="PANTHER" id="PTHR42852">
    <property type="entry name" value="THIOL:DISULFIDE INTERCHANGE PROTEIN DSBE"/>
    <property type="match status" value="1"/>
</dbReference>
<dbReference type="InterPro" id="IPR012336">
    <property type="entry name" value="Thioredoxin-like_fold"/>
</dbReference>
<gene>
    <name evidence="6" type="ORF">ESA94_10380</name>
</gene>
<evidence type="ECO:0000259" key="5">
    <source>
        <dbReference type="PROSITE" id="PS51352"/>
    </source>
</evidence>
<dbReference type="GO" id="GO:0030313">
    <property type="term" value="C:cell envelope"/>
    <property type="evidence" value="ECO:0007669"/>
    <property type="project" value="UniProtKB-SubCell"/>
</dbReference>
<accession>A0A4Q1CKF5</accession>
<dbReference type="InterPro" id="IPR050553">
    <property type="entry name" value="Thioredoxin_ResA/DsbE_sf"/>
</dbReference>
<comment type="caution">
    <text evidence="6">The sequence shown here is derived from an EMBL/GenBank/DDBJ whole genome shotgun (WGS) entry which is preliminary data.</text>
</comment>
<name>A0A4Q1CKF5_9BACT</name>
<dbReference type="SUPFAM" id="SSF52833">
    <property type="entry name" value="Thioredoxin-like"/>
    <property type="match status" value="1"/>
</dbReference>
<evidence type="ECO:0000313" key="7">
    <source>
        <dbReference type="Proteomes" id="UP000290204"/>
    </source>
</evidence>
<keyword evidence="7" id="KW-1185">Reference proteome</keyword>
<protein>
    <submittedName>
        <fullName evidence="6">Redoxin domain-containing protein</fullName>
    </submittedName>
</protein>
<dbReference type="Pfam" id="PF13905">
    <property type="entry name" value="Thioredoxin_8"/>
    <property type="match status" value="1"/>
</dbReference>
<evidence type="ECO:0000256" key="2">
    <source>
        <dbReference type="ARBA" id="ARBA00022748"/>
    </source>
</evidence>
<keyword evidence="4" id="KW-0676">Redox-active center</keyword>
<evidence type="ECO:0000256" key="4">
    <source>
        <dbReference type="ARBA" id="ARBA00023284"/>
    </source>
</evidence>
<keyword evidence="3" id="KW-1015">Disulfide bond</keyword>
<dbReference type="GO" id="GO:0017004">
    <property type="term" value="P:cytochrome complex assembly"/>
    <property type="evidence" value="ECO:0007669"/>
    <property type="project" value="UniProtKB-KW"/>
</dbReference>
<dbReference type="PROSITE" id="PS00194">
    <property type="entry name" value="THIOREDOXIN_1"/>
    <property type="match status" value="1"/>
</dbReference>
<dbReference type="Gene3D" id="3.40.30.10">
    <property type="entry name" value="Glutaredoxin"/>
    <property type="match status" value="1"/>
</dbReference>
<proteinExistence type="predicted"/>
<dbReference type="AlphaFoldDB" id="A0A4Q1CKF5"/>
<evidence type="ECO:0000256" key="3">
    <source>
        <dbReference type="ARBA" id="ARBA00023157"/>
    </source>
</evidence>
<organism evidence="6 7">
    <name type="scientific">Lacibacter luteus</name>
    <dbReference type="NCBI Taxonomy" id="2508719"/>
    <lineage>
        <taxon>Bacteria</taxon>
        <taxon>Pseudomonadati</taxon>
        <taxon>Bacteroidota</taxon>
        <taxon>Chitinophagia</taxon>
        <taxon>Chitinophagales</taxon>
        <taxon>Chitinophagaceae</taxon>
        <taxon>Lacibacter</taxon>
    </lineage>
</organism>
<dbReference type="InterPro" id="IPR013766">
    <property type="entry name" value="Thioredoxin_domain"/>
</dbReference>
<dbReference type="OrthoDB" id="6399635at2"/>
<dbReference type="PROSITE" id="PS51352">
    <property type="entry name" value="THIOREDOXIN_2"/>
    <property type="match status" value="1"/>
</dbReference>
<sequence>MIQKSYFFLFILVCFACRETSKDIQLKIEIQDSSVNELYLTDAYNWENPISTAKKVNSLFIFQLRKKDLAESIYSLSYKNEEGKLKKLNFYNHVLSNDSQKYVVDAFLIDSSYIAVTRSKQLNGYYTIKAGMETEVFFKTQMMNFGYLDADLSKRTEQFQLYTHIINNYQGSIFLPKKLNENKSTLKKAELAALLNGFNSKVSKNNSFQVLKKYAESKNDNPVFENYKFENQLGIATEIYSSNAKVNMIVFWASWCAPCRQEIPELKKIAAKYKPNQLNIVSISIDDSRKSWLSAVAAEQMNWPQLIIPENKRQQLKEQFEVGAIPYTLFLDSKGKLISRFIGNDQNTVLEYEQIINENLK</sequence>
<reference evidence="6 7" key="1">
    <citation type="submission" date="2019-01" db="EMBL/GenBank/DDBJ databases">
        <title>Lacibacter sp. strain TTM-7.</title>
        <authorList>
            <person name="Chen W.-M."/>
        </authorList>
    </citation>
    <scope>NUCLEOTIDE SEQUENCE [LARGE SCALE GENOMIC DNA]</scope>
    <source>
        <strain evidence="6 7">TTM-7</strain>
    </source>
</reference>